<sequence>MASSRASNVSEFRQVLSRLKDLHEKLERSDQSSLAAKLSDINDSLSIIEGNQTDFSDTVLQTLERIHSTMVNGFKTMEDRISTLEAKLTSHETGSYDAVTPPNSSRKRKIARHPDLSHYVRSKMEQLGLSWNTERKENEPPNQEVARRLLKEVQEVEHVKNDSLCTERRIFDAVSQNFASNKRKRRQMENGTYEQYQREQKRRQRIKRKLEKRLRVVTEEEKESELFEALHLSMISSDESDGEDDTLSTKHLVWRAEEVSSFFKELDSRHRANMSTQQRRQSVNRQVGLPSTRSHNEVPEKLLWAIKL</sequence>
<name>A0AAU9WEM8_9CNID</name>
<dbReference type="AlphaFoldDB" id="A0AAU9WEM8"/>
<feature type="region of interest" description="Disordered" evidence="1">
    <location>
        <begin position="272"/>
        <end position="294"/>
    </location>
</feature>
<keyword evidence="3" id="KW-1185">Reference proteome</keyword>
<evidence type="ECO:0000256" key="1">
    <source>
        <dbReference type="SAM" id="MobiDB-lite"/>
    </source>
</evidence>
<comment type="caution">
    <text evidence="2">The sequence shown here is derived from an EMBL/GenBank/DDBJ whole genome shotgun (WGS) entry which is preliminary data.</text>
</comment>
<gene>
    <name evidence="2" type="ORF">PMEA_00004907</name>
</gene>
<organism evidence="2 3">
    <name type="scientific">Pocillopora meandrina</name>
    <dbReference type="NCBI Taxonomy" id="46732"/>
    <lineage>
        <taxon>Eukaryota</taxon>
        <taxon>Metazoa</taxon>
        <taxon>Cnidaria</taxon>
        <taxon>Anthozoa</taxon>
        <taxon>Hexacorallia</taxon>
        <taxon>Scleractinia</taxon>
        <taxon>Astrocoeniina</taxon>
        <taxon>Pocilloporidae</taxon>
        <taxon>Pocillopora</taxon>
    </lineage>
</organism>
<dbReference type="Proteomes" id="UP001159428">
    <property type="component" value="Unassembled WGS sequence"/>
</dbReference>
<reference evidence="2 3" key="1">
    <citation type="submission" date="2022-05" db="EMBL/GenBank/DDBJ databases">
        <authorList>
            <consortium name="Genoscope - CEA"/>
            <person name="William W."/>
        </authorList>
    </citation>
    <scope>NUCLEOTIDE SEQUENCE [LARGE SCALE GENOMIC DNA]</scope>
</reference>
<proteinExistence type="predicted"/>
<evidence type="ECO:0000313" key="2">
    <source>
        <dbReference type="EMBL" id="CAH3111989.1"/>
    </source>
</evidence>
<feature type="compositionally biased region" description="Polar residues" evidence="1">
    <location>
        <begin position="273"/>
        <end position="293"/>
    </location>
</feature>
<evidence type="ECO:0000313" key="3">
    <source>
        <dbReference type="Proteomes" id="UP001159428"/>
    </source>
</evidence>
<protein>
    <submittedName>
        <fullName evidence="2">Uncharacterized protein</fullName>
    </submittedName>
</protein>
<accession>A0AAU9WEM8</accession>
<dbReference type="EMBL" id="CALNXJ010000013">
    <property type="protein sequence ID" value="CAH3111989.1"/>
    <property type="molecule type" value="Genomic_DNA"/>
</dbReference>